<keyword evidence="2" id="KW-1185">Reference proteome</keyword>
<organism evidence="1 2">
    <name type="scientific">Rosa chinensis</name>
    <name type="common">China rose</name>
    <dbReference type="NCBI Taxonomy" id="74649"/>
    <lineage>
        <taxon>Eukaryota</taxon>
        <taxon>Viridiplantae</taxon>
        <taxon>Streptophyta</taxon>
        <taxon>Embryophyta</taxon>
        <taxon>Tracheophyta</taxon>
        <taxon>Spermatophyta</taxon>
        <taxon>Magnoliopsida</taxon>
        <taxon>eudicotyledons</taxon>
        <taxon>Gunneridae</taxon>
        <taxon>Pentapetalae</taxon>
        <taxon>rosids</taxon>
        <taxon>fabids</taxon>
        <taxon>Rosales</taxon>
        <taxon>Rosaceae</taxon>
        <taxon>Rosoideae</taxon>
        <taxon>Rosoideae incertae sedis</taxon>
        <taxon>Rosa</taxon>
    </lineage>
</organism>
<accession>A0A2P6Q031</accession>
<gene>
    <name evidence="1" type="ORF">RchiOBHm_Chr6g0306301</name>
</gene>
<sequence length="64" mass="7212">MMIIWNCLDWSVLFVCRCLQRKKIPALLGCHAHTIIIDIALSSGSRSIMSVPLVDTLMLRVKLS</sequence>
<evidence type="ECO:0000313" key="1">
    <source>
        <dbReference type="EMBL" id="PRQ27532.1"/>
    </source>
</evidence>
<dbReference type="EMBL" id="PDCK01000044">
    <property type="protein sequence ID" value="PRQ27532.1"/>
    <property type="molecule type" value="Genomic_DNA"/>
</dbReference>
<reference evidence="1 2" key="1">
    <citation type="journal article" date="2018" name="Nat. Genet.">
        <title>The Rosa genome provides new insights in the design of modern roses.</title>
        <authorList>
            <person name="Bendahmane M."/>
        </authorList>
    </citation>
    <scope>NUCLEOTIDE SEQUENCE [LARGE SCALE GENOMIC DNA]</scope>
    <source>
        <strain evidence="2">cv. Old Blush</strain>
    </source>
</reference>
<dbReference type="Proteomes" id="UP000238479">
    <property type="component" value="Chromosome 6"/>
</dbReference>
<evidence type="ECO:0000313" key="2">
    <source>
        <dbReference type="Proteomes" id="UP000238479"/>
    </source>
</evidence>
<dbReference type="AlphaFoldDB" id="A0A2P6Q031"/>
<proteinExistence type="predicted"/>
<comment type="caution">
    <text evidence="1">The sequence shown here is derived from an EMBL/GenBank/DDBJ whole genome shotgun (WGS) entry which is preliminary data.</text>
</comment>
<name>A0A2P6Q031_ROSCH</name>
<protein>
    <submittedName>
        <fullName evidence="1">Uncharacterized protein</fullName>
    </submittedName>
</protein>
<dbReference type="Gramene" id="PRQ27532">
    <property type="protein sequence ID" value="PRQ27532"/>
    <property type="gene ID" value="RchiOBHm_Chr6g0306301"/>
</dbReference>